<sequence>MTTYLLLVLTFQTGRLENIQFYTEKSCQEAAEVLRGRSSSNARIVECVKNEVPNG</sequence>
<dbReference type="EMBL" id="QNRL01000004">
    <property type="protein sequence ID" value="RBP11587.1"/>
    <property type="molecule type" value="Genomic_DNA"/>
</dbReference>
<evidence type="ECO:0000313" key="1">
    <source>
        <dbReference type="EMBL" id="RBP11587.1"/>
    </source>
</evidence>
<reference evidence="1 2" key="1">
    <citation type="submission" date="2018-06" db="EMBL/GenBank/DDBJ databases">
        <title>Genomic Encyclopedia of Type Strains, Phase IV (KMG-IV): sequencing the most valuable type-strain genomes for metagenomic binning, comparative biology and taxonomic classification.</title>
        <authorList>
            <person name="Goeker M."/>
        </authorList>
    </citation>
    <scope>NUCLEOTIDE SEQUENCE [LARGE SCALE GENOMIC DNA]</scope>
    <source>
        <strain evidence="1 2">DSM 27453</strain>
    </source>
</reference>
<comment type="caution">
    <text evidence="1">The sequence shown here is derived from an EMBL/GenBank/DDBJ whole genome shotgun (WGS) entry which is preliminary data.</text>
</comment>
<dbReference type="Proteomes" id="UP000253201">
    <property type="component" value="Unassembled WGS sequence"/>
</dbReference>
<proteinExistence type="predicted"/>
<protein>
    <submittedName>
        <fullName evidence="1">Uncharacterized protein</fullName>
    </submittedName>
</protein>
<keyword evidence="2" id="KW-1185">Reference proteome</keyword>
<name>A0ABX9FWT4_9ENTR</name>
<gene>
    <name evidence="1" type="ORF">DFQ50_104108</name>
</gene>
<organism evidence="1 2">
    <name type="scientific">Pseudocitrobacter faecalis</name>
    <dbReference type="NCBI Taxonomy" id="1398493"/>
    <lineage>
        <taxon>Bacteria</taxon>
        <taxon>Pseudomonadati</taxon>
        <taxon>Pseudomonadota</taxon>
        <taxon>Gammaproteobacteria</taxon>
        <taxon>Enterobacterales</taxon>
        <taxon>Enterobacteriaceae</taxon>
        <taxon>Pseudocitrobacter</taxon>
    </lineage>
</organism>
<evidence type="ECO:0000313" key="2">
    <source>
        <dbReference type="Proteomes" id="UP000253201"/>
    </source>
</evidence>
<accession>A0ABX9FWT4</accession>